<evidence type="ECO:0000313" key="2">
    <source>
        <dbReference type="Ensembl" id="ENSSSCP00030025006.1"/>
    </source>
</evidence>
<reference evidence="2" key="1">
    <citation type="submission" date="2025-08" db="UniProtKB">
        <authorList>
            <consortium name="Ensembl"/>
        </authorList>
    </citation>
    <scope>IDENTIFICATION</scope>
</reference>
<dbReference type="AlphaFoldDB" id="A0A8D0WRS9"/>
<feature type="signal peptide" evidence="1">
    <location>
        <begin position="1"/>
        <end position="24"/>
    </location>
</feature>
<evidence type="ECO:0000256" key="1">
    <source>
        <dbReference type="SAM" id="SignalP"/>
    </source>
</evidence>
<protein>
    <recommendedName>
        <fullName evidence="4">Secreted protein</fullName>
    </recommendedName>
</protein>
<dbReference type="Ensembl" id="ENSSSCT00030054765.1">
    <property type="protein sequence ID" value="ENSSSCP00030025006.1"/>
    <property type="gene ID" value="ENSSSCG00030039339.1"/>
</dbReference>
<accession>A0A8D0WRS9</accession>
<dbReference type="Proteomes" id="UP000694570">
    <property type="component" value="Unplaced"/>
</dbReference>
<proteinExistence type="predicted"/>
<organism evidence="2 3">
    <name type="scientific">Sus scrofa</name>
    <name type="common">Pig</name>
    <dbReference type="NCBI Taxonomy" id="9823"/>
    <lineage>
        <taxon>Eukaryota</taxon>
        <taxon>Metazoa</taxon>
        <taxon>Chordata</taxon>
        <taxon>Craniata</taxon>
        <taxon>Vertebrata</taxon>
        <taxon>Euteleostomi</taxon>
        <taxon>Mammalia</taxon>
        <taxon>Eutheria</taxon>
        <taxon>Laurasiatheria</taxon>
        <taxon>Artiodactyla</taxon>
        <taxon>Suina</taxon>
        <taxon>Suidae</taxon>
        <taxon>Sus</taxon>
    </lineage>
</organism>
<name>A0A8D0WRS9_PIG</name>
<evidence type="ECO:0000313" key="3">
    <source>
        <dbReference type="Proteomes" id="UP000694570"/>
    </source>
</evidence>
<keyword evidence="1" id="KW-0732">Signal</keyword>
<evidence type="ECO:0008006" key="4">
    <source>
        <dbReference type="Google" id="ProtNLM"/>
    </source>
</evidence>
<sequence length="101" mass="11553">MLSCFLSFFLFSLSLSLILFTTAATDLSVWYTSSNSTFSSNVMTFLCFFESISSIASGTLYGPHGVIQVYNEHDKKCKRTARDCFLLEYAVFWRDILLTRE</sequence>
<feature type="chain" id="PRO_5047511737" description="Secreted protein" evidence="1">
    <location>
        <begin position="25"/>
        <end position="101"/>
    </location>
</feature>